<proteinExistence type="predicted"/>
<name>A0ABX5EMY1_9BACL</name>
<keyword evidence="2" id="KW-1185">Reference proteome</keyword>
<protein>
    <submittedName>
        <fullName evidence="1">Uncharacterized protein</fullName>
    </submittedName>
</protein>
<comment type="caution">
    <text evidence="1">The sequence shown here is derived from an EMBL/GenBank/DDBJ whole genome shotgun (WGS) entry which is preliminary data.</text>
</comment>
<evidence type="ECO:0000313" key="2">
    <source>
        <dbReference type="Proteomes" id="UP000238836"/>
    </source>
</evidence>
<reference evidence="1 2" key="1">
    <citation type="submission" date="2018-03" db="EMBL/GenBank/DDBJ databases">
        <title>Genomic Encyclopedia of Archaeal and Bacterial Type Strains, Phase II (KMG-II): from individual species to whole genera.</title>
        <authorList>
            <person name="Goeker M."/>
        </authorList>
    </citation>
    <scope>NUCLEOTIDE SEQUENCE [LARGE SCALE GENOMIC DNA]</scope>
    <source>
        <strain evidence="1 2">RHA1</strain>
    </source>
</reference>
<dbReference type="EMBL" id="PVTZ01000015">
    <property type="protein sequence ID" value="PRZ12256.1"/>
    <property type="molecule type" value="Genomic_DNA"/>
</dbReference>
<sequence>MGGRLFLFQATRKHKNLPANLVGRLCFHGSQHLKPQQLRTALGQESQSWVLSITEG</sequence>
<gene>
    <name evidence="1" type="ORF">CLV36_11521</name>
</gene>
<evidence type="ECO:0000313" key="1">
    <source>
        <dbReference type="EMBL" id="PRZ12256.1"/>
    </source>
</evidence>
<organism evidence="1 2">
    <name type="scientific">Laceyella sediminis</name>
    <dbReference type="NCBI Taxonomy" id="573074"/>
    <lineage>
        <taxon>Bacteria</taxon>
        <taxon>Bacillati</taxon>
        <taxon>Bacillota</taxon>
        <taxon>Bacilli</taxon>
        <taxon>Bacillales</taxon>
        <taxon>Thermoactinomycetaceae</taxon>
        <taxon>Laceyella</taxon>
    </lineage>
</organism>
<dbReference type="Proteomes" id="UP000238836">
    <property type="component" value="Unassembled WGS sequence"/>
</dbReference>
<accession>A0ABX5EMY1</accession>